<comment type="caution">
    <text evidence="1">The sequence shown here is derived from an EMBL/GenBank/DDBJ whole genome shotgun (WGS) entry which is preliminary data.</text>
</comment>
<dbReference type="RefSeq" id="WP_180571023.1">
    <property type="nucleotide sequence ID" value="NZ_JACCKB010000057.1"/>
</dbReference>
<proteinExistence type="predicted"/>
<gene>
    <name evidence="1" type="ORF">H0A36_23675</name>
</gene>
<dbReference type="EMBL" id="JACCKB010000057">
    <property type="protein sequence ID" value="NYZ69024.1"/>
    <property type="molecule type" value="Genomic_DNA"/>
</dbReference>
<dbReference type="AlphaFoldDB" id="A0A853IG82"/>
<dbReference type="Proteomes" id="UP000569732">
    <property type="component" value="Unassembled WGS sequence"/>
</dbReference>
<keyword evidence="2" id="KW-1185">Reference proteome</keyword>
<name>A0A853IG82_9GAMM</name>
<accession>A0A853IG82</accession>
<reference evidence="1 2" key="1">
    <citation type="submission" date="2020-07" db="EMBL/GenBank/DDBJ databases">
        <title>Endozoicomonas sp. nov., isolated from sediment.</title>
        <authorList>
            <person name="Gu T."/>
        </authorList>
    </citation>
    <scope>NUCLEOTIDE SEQUENCE [LARGE SCALE GENOMIC DNA]</scope>
    <source>
        <strain evidence="1 2">SM1973</strain>
    </source>
</reference>
<evidence type="ECO:0000313" key="1">
    <source>
        <dbReference type="EMBL" id="NYZ69024.1"/>
    </source>
</evidence>
<protein>
    <submittedName>
        <fullName evidence="1">IS1 family transposase</fullName>
    </submittedName>
</protein>
<organism evidence="1 2">
    <name type="scientific">Spartinivicinus marinus</name>
    <dbReference type="NCBI Taxonomy" id="2994442"/>
    <lineage>
        <taxon>Bacteria</taxon>
        <taxon>Pseudomonadati</taxon>
        <taxon>Pseudomonadota</taxon>
        <taxon>Gammaproteobacteria</taxon>
        <taxon>Oceanospirillales</taxon>
        <taxon>Zooshikellaceae</taxon>
        <taxon>Spartinivicinus</taxon>
    </lineage>
</organism>
<sequence length="88" mass="9869">MLDNNVVSIAVIKKMVSCNKCGNGRVKKIGRTLQGKQRYLCQNIICKKSFILDYTNNVSEPKAKQADMRSINEIVSTTNNKLGVTDEF</sequence>
<evidence type="ECO:0000313" key="2">
    <source>
        <dbReference type="Proteomes" id="UP000569732"/>
    </source>
</evidence>